<feature type="region of interest" description="Disordered" evidence="2">
    <location>
        <begin position="792"/>
        <end position="850"/>
    </location>
</feature>
<dbReference type="PANTHER" id="PTHR11216">
    <property type="entry name" value="EH DOMAIN"/>
    <property type="match status" value="1"/>
</dbReference>
<sequence>MSGIFFKTPLTDEELTEFTQLFNSLDTRKKSTINYIDLQNLLSKTGLQSQDIIDIWNLVDIKHTQQLNFKQFAALLRAIGNKQHFPLVKISPSLFEVPSPKIILAKEPNTTITSNPTLSPGINTLNHSRNQSLSSSGNTQMNRQSSTATSGSPQIAQDPMPPLTPNDLSRFSQLFDRTCNGPDNVLSGNDARQIFVKAKLSNKILGAIWFLCDKGTKGFLTKEEFIMAMHLIDLRLSKHESMDPLPRKLSQQTWDSIDLTSIKKAPPKPPTSAQSMTTNTNSNANGAPVPQNNRNSMISSSAPKPPPHRTPTTNTANRSVSNNKNNEDIFAPFAGATDDWNISPQLKSQFDRLFDSLNVGSKSTSLTPDILVPVLTKSSLGREDLADVWELADIDKKSSLTKNEFAIAIFLIKKLKANTALPTEIPKDLLNSLMTIQNNDVQTRSRTSTLNNNSVTIQSPPLGTPQMNRNAPSGQFQTPEMSSPRISSPRSQAPAVPPPAPTQEAIRKQSVNQLSTPNDKELLESQANVKNLEDKIDSAETQLSESYRNEVTLGQELEPLKAKEAELTEKLVAIKLNLEESNAKTTELDSQIESTKKNITSLEQELTTAEGNYHANEARLEELEQTLQESTANNEQMKAEIVNLQSMTASINSDLTLKQDQVRDIMNSVDGTSKALDLDKITTDNIQKEIDTLDEKVNLYINKKKELDNYENVVKEQHEKLEKKYKELEKHSERIKHFEQLLKEKESTYKEKLNELDSTEKLVLQDKVSDRTVNKEINSSFADKIDNISLDAGSKTAMNEAEAEEEEEEEEGEEVKDIPKVPEEPTAGELNNVHKQVSLNTNNSADEFEDSVDQIPVESKQVEYPVESPTAIVGEKTTDYVEVPSNISVEPFEDIQPNDIDEN</sequence>
<name>A0A9P6WAU6_MAUEX</name>
<feature type="coiled-coil region" evidence="1">
    <location>
        <begin position="700"/>
        <end position="762"/>
    </location>
</feature>
<dbReference type="InterPro" id="IPR002048">
    <property type="entry name" value="EF_hand_dom"/>
</dbReference>
<dbReference type="SMART" id="SM00027">
    <property type="entry name" value="EH"/>
    <property type="match status" value="3"/>
</dbReference>
<dbReference type="Pfam" id="PF12763">
    <property type="entry name" value="EH"/>
    <property type="match status" value="3"/>
</dbReference>
<feature type="compositionally biased region" description="Polar residues" evidence="2">
    <location>
        <begin position="442"/>
        <end position="486"/>
    </location>
</feature>
<dbReference type="Gene3D" id="1.10.238.10">
    <property type="entry name" value="EF-hand"/>
    <property type="match status" value="3"/>
</dbReference>
<dbReference type="EMBL" id="PUHR01000050">
    <property type="protein sequence ID" value="KAG0669068.1"/>
    <property type="molecule type" value="Genomic_DNA"/>
</dbReference>
<feature type="domain" description="EF-hand" evidence="4">
    <location>
        <begin position="47"/>
        <end position="82"/>
    </location>
</feature>
<evidence type="ECO:0000259" key="3">
    <source>
        <dbReference type="PROSITE" id="PS50031"/>
    </source>
</evidence>
<feature type="domain" description="EH" evidence="3">
    <location>
        <begin position="346"/>
        <end position="440"/>
    </location>
</feature>
<evidence type="ECO:0000313" key="5">
    <source>
        <dbReference type="EMBL" id="KAG0669068.1"/>
    </source>
</evidence>
<feature type="region of interest" description="Disordered" evidence="2">
    <location>
        <begin position="260"/>
        <end position="328"/>
    </location>
</feature>
<feature type="coiled-coil region" evidence="1">
    <location>
        <begin position="522"/>
        <end position="647"/>
    </location>
</feature>
<dbReference type="PROSITE" id="PS50222">
    <property type="entry name" value="EF_HAND_2"/>
    <property type="match status" value="3"/>
</dbReference>
<dbReference type="SUPFAM" id="SSF47473">
    <property type="entry name" value="EF-hand"/>
    <property type="match status" value="2"/>
</dbReference>
<dbReference type="CDD" id="cd00052">
    <property type="entry name" value="EH"/>
    <property type="match status" value="2"/>
</dbReference>
<feature type="compositionally biased region" description="Polar residues" evidence="2">
    <location>
        <begin position="833"/>
        <end position="845"/>
    </location>
</feature>
<organism evidence="5 6">
    <name type="scientific">Maudiozyma exigua</name>
    <name type="common">Yeast</name>
    <name type="synonym">Kazachstania exigua</name>
    <dbReference type="NCBI Taxonomy" id="34358"/>
    <lineage>
        <taxon>Eukaryota</taxon>
        <taxon>Fungi</taxon>
        <taxon>Dikarya</taxon>
        <taxon>Ascomycota</taxon>
        <taxon>Saccharomycotina</taxon>
        <taxon>Saccharomycetes</taxon>
        <taxon>Saccharomycetales</taxon>
        <taxon>Saccharomycetaceae</taxon>
        <taxon>Maudiozyma</taxon>
    </lineage>
</organism>
<feature type="domain" description="EH" evidence="3">
    <location>
        <begin position="167"/>
        <end position="260"/>
    </location>
</feature>
<evidence type="ECO:0000256" key="2">
    <source>
        <dbReference type="SAM" id="MobiDB-lite"/>
    </source>
</evidence>
<feature type="compositionally biased region" description="Polar residues" evidence="2">
    <location>
        <begin position="310"/>
        <end position="324"/>
    </location>
</feature>
<dbReference type="Gene3D" id="1.20.5.340">
    <property type="match status" value="1"/>
</dbReference>
<evidence type="ECO:0000313" key="6">
    <source>
        <dbReference type="Proteomes" id="UP000750334"/>
    </source>
</evidence>
<dbReference type="InterPro" id="IPR011992">
    <property type="entry name" value="EF-hand-dom_pair"/>
</dbReference>
<dbReference type="GO" id="GO:0005886">
    <property type="term" value="C:plasma membrane"/>
    <property type="evidence" value="ECO:0007669"/>
    <property type="project" value="TreeGrafter"/>
</dbReference>
<evidence type="ECO:0000259" key="4">
    <source>
        <dbReference type="PROSITE" id="PS50222"/>
    </source>
</evidence>
<protein>
    <recommendedName>
        <fullName evidence="7">Actin cytoskeleton-regulatory complex protein PAN1</fullName>
    </recommendedName>
</protein>
<dbReference type="SMART" id="SM00054">
    <property type="entry name" value="EFh"/>
    <property type="match status" value="4"/>
</dbReference>
<feature type="domain" description="EH" evidence="3">
    <location>
        <begin position="14"/>
        <end position="99"/>
    </location>
</feature>
<dbReference type="GO" id="GO:0006897">
    <property type="term" value="P:endocytosis"/>
    <property type="evidence" value="ECO:0007669"/>
    <property type="project" value="TreeGrafter"/>
</dbReference>
<dbReference type="OrthoDB" id="4066006at2759"/>
<evidence type="ECO:0008006" key="7">
    <source>
        <dbReference type="Google" id="ProtNLM"/>
    </source>
</evidence>
<accession>A0A9P6WAU6</accession>
<dbReference type="AlphaFoldDB" id="A0A9P6WAU6"/>
<comment type="caution">
    <text evidence="5">The sequence shown here is derived from an EMBL/GenBank/DDBJ whole genome shotgun (WGS) entry which is preliminary data.</text>
</comment>
<dbReference type="GO" id="GO:0005509">
    <property type="term" value="F:calcium ion binding"/>
    <property type="evidence" value="ECO:0007669"/>
    <property type="project" value="InterPro"/>
</dbReference>
<evidence type="ECO:0000256" key="1">
    <source>
        <dbReference type="SAM" id="Coils"/>
    </source>
</evidence>
<dbReference type="PROSITE" id="PS50031">
    <property type="entry name" value="EH"/>
    <property type="match status" value="3"/>
</dbReference>
<dbReference type="GO" id="GO:0016197">
    <property type="term" value="P:endosomal transport"/>
    <property type="evidence" value="ECO:0007669"/>
    <property type="project" value="TreeGrafter"/>
</dbReference>
<dbReference type="InterPro" id="IPR000261">
    <property type="entry name" value="EH_dom"/>
</dbReference>
<dbReference type="PANTHER" id="PTHR11216:SF170">
    <property type="entry name" value="DYNAMIN ASSOCIATED PROTEIN 160, ISOFORM D"/>
    <property type="match status" value="1"/>
</dbReference>
<dbReference type="GO" id="GO:0005737">
    <property type="term" value="C:cytoplasm"/>
    <property type="evidence" value="ECO:0007669"/>
    <property type="project" value="TreeGrafter"/>
</dbReference>
<feature type="compositionally biased region" description="Polar residues" evidence="2">
    <location>
        <begin position="108"/>
        <end position="155"/>
    </location>
</feature>
<keyword evidence="6" id="KW-1185">Reference proteome</keyword>
<proteinExistence type="predicted"/>
<reference evidence="5 6" key="1">
    <citation type="submission" date="2020-11" db="EMBL/GenBank/DDBJ databases">
        <title>Kefir isolates.</title>
        <authorList>
            <person name="Marcisauskas S."/>
            <person name="Kim Y."/>
            <person name="Blasche S."/>
        </authorList>
    </citation>
    <scope>NUCLEOTIDE SEQUENCE [LARGE SCALE GENOMIC DNA]</scope>
    <source>
        <strain evidence="5 6">OG2</strain>
    </source>
</reference>
<gene>
    <name evidence="5" type="ORF">C6P45_004140</name>
</gene>
<feature type="domain" description="EF-hand" evidence="4">
    <location>
        <begin position="200"/>
        <end position="235"/>
    </location>
</feature>
<dbReference type="Proteomes" id="UP000750334">
    <property type="component" value="Unassembled WGS sequence"/>
</dbReference>
<feature type="region of interest" description="Disordered" evidence="2">
    <location>
        <begin position="442"/>
        <end position="504"/>
    </location>
</feature>
<feature type="region of interest" description="Disordered" evidence="2">
    <location>
        <begin position="108"/>
        <end position="169"/>
    </location>
</feature>
<feature type="domain" description="EF-hand" evidence="4">
    <location>
        <begin position="380"/>
        <end position="415"/>
    </location>
</feature>
<feature type="compositionally biased region" description="Acidic residues" evidence="2">
    <location>
        <begin position="801"/>
        <end position="814"/>
    </location>
</feature>
<keyword evidence="1" id="KW-0175">Coiled coil</keyword>
<feature type="compositionally biased region" description="Polar residues" evidence="2">
    <location>
        <begin position="271"/>
        <end position="302"/>
    </location>
</feature>